<dbReference type="Proteomes" id="UP001528672">
    <property type="component" value="Unassembled WGS sequence"/>
</dbReference>
<evidence type="ECO:0008006" key="3">
    <source>
        <dbReference type="Google" id="ProtNLM"/>
    </source>
</evidence>
<gene>
    <name evidence="1" type="ORF">PSQ39_08610</name>
</gene>
<proteinExistence type="predicted"/>
<accession>A0ABT5MDM0</accession>
<name>A0ABT5MDM0_9BURK</name>
<organism evidence="1 2">
    <name type="scientific">Curvibacter microcysteis</name>
    <dbReference type="NCBI Taxonomy" id="3026419"/>
    <lineage>
        <taxon>Bacteria</taxon>
        <taxon>Pseudomonadati</taxon>
        <taxon>Pseudomonadota</taxon>
        <taxon>Betaproteobacteria</taxon>
        <taxon>Burkholderiales</taxon>
        <taxon>Comamonadaceae</taxon>
        <taxon>Curvibacter</taxon>
    </lineage>
</organism>
<evidence type="ECO:0000313" key="1">
    <source>
        <dbReference type="EMBL" id="MDD0814688.1"/>
    </source>
</evidence>
<sequence length="140" mass="14626">MRRPALIALILLLAWRAWLGDAMALGLSSEAAVPIRAATALSLNLLDAEPKPMSAHATHGVTPPCHELADTPEPGLTDASHSAHPTHGGACSACQICHLALLSPQLNAQQLPALRFATPPSAEGRFQSACLNPRLKPPIA</sequence>
<keyword evidence="2" id="KW-1185">Reference proteome</keyword>
<reference evidence="1 2" key="1">
    <citation type="submission" date="2023-02" db="EMBL/GenBank/DDBJ databases">
        <title>Bacterial whole genome sequence for Curvibacter sp. HBC28.</title>
        <authorList>
            <person name="Le V."/>
            <person name="Ko S.-R."/>
            <person name="Ahn C.-Y."/>
            <person name="Oh H.-M."/>
        </authorList>
    </citation>
    <scope>NUCLEOTIDE SEQUENCE [LARGE SCALE GENOMIC DNA]</scope>
    <source>
        <strain evidence="1 2">HBC28</strain>
    </source>
</reference>
<protein>
    <recommendedName>
        <fullName evidence="3">DUF2946 domain-containing protein</fullName>
    </recommendedName>
</protein>
<evidence type="ECO:0000313" key="2">
    <source>
        <dbReference type="Proteomes" id="UP001528672"/>
    </source>
</evidence>
<dbReference type="EMBL" id="JAQSIO010000002">
    <property type="protein sequence ID" value="MDD0814688.1"/>
    <property type="molecule type" value="Genomic_DNA"/>
</dbReference>
<comment type="caution">
    <text evidence="1">The sequence shown here is derived from an EMBL/GenBank/DDBJ whole genome shotgun (WGS) entry which is preliminary data.</text>
</comment>
<dbReference type="RefSeq" id="WP_273926329.1">
    <property type="nucleotide sequence ID" value="NZ_JAQSIO010000002.1"/>
</dbReference>